<protein>
    <submittedName>
        <fullName evidence="3">C-type mannose receptor 2</fullName>
    </submittedName>
</protein>
<comment type="caution">
    <text evidence="3">The sequence shown here is derived from an EMBL/GenBank/DDBJ whole genome shotgun (WGS) entry which is preliminary data.</text>
</comment>
<keyword evidence="4" id="KW-1185">Reference proteome</keyword>
<dbReference type="InterPro" id="IPR016187">
    <property type="entry name" value="CTDL_fold"/>
</dbReference>
<evidence type="ECO:0000259" key="2">
    <source>
        <dbReference type="PROSITE" id="PS50041"/>
    </source>
</evidence>
<dbReference type="PROSITE" id="PS50041">
    <property type="entry name" value="C_TYPE_LECTIN_2"/>
    <property type="match status" value="1"/>
</dbReference>
<dbReference type="SUPFAM" id="SSF56436">
    <property type="entry name" value="C-type lectin-like"/>
    <property type="match status" value="1"/>
</dbReference>
<evidence type="ECO:0000313" key="4">
    <source>
        <dbReference type="Proteomes" id="UP000762676"/>
    </source>
</evidence>
<dbReference type="PANTHER" id="PTHR22803">
    <property type="entry name" value="MANNOSE, PHOSPHOLIPASE, LECTIN RECEPTOR RELATED"/>
    <property type="match status" value="1"/>
</dbReference>
<reference evidence="3 4" key="1">
    <citation type="journal article" date="2021" name="Elife">
        <title>Chloroplast acquisition without the gene transfer in kleptoplastic sea slugs, Plakobranchus ocellatus.</title>
        <authorList>
            <person name="Maeda T."/>
            <person name="Takahashi S."/>
            <person name="Yoshida T."/>
            <person name="Shimamura S."/>
            <person name="Takaki Y."/>
            <person name="Nagai Y."/>
            <person name="Toyoda A."/>
            <person name="Suzuki Y."/>
            <person name="Arimoto A."/>
            <person name="Ishii H."/>
            <person name="Satoh N."/>
            <person name="Nishiyama T."/>
            <person name="Hasebe M."/>
            <person name="Maruyama T."/>
            <person name="Minagawa J."/>
            <person name="Obokata J."/>
            <person name="Shigenobu S."/>
        </authorList>
    </citation>
    <scope>NUCLEOTIDE SEQUENCE [LARGE SCALE GENOMIC DNA]</scope>
</reference>
<keyword evidence="1" id="KW-1015">Disulfide bond</keyword>
<organism evidence="3 4">
    <name type="scientific">Elysia marginata</name>
    <dbReference type="NCBI Taxonomy" id="1093978"/>
    <lineage>
        <taxon>Eukaryota</taxon>
        <taxon>Metazoa</taxon>
        <taxon>Spiralia</taxon>
        <taxon>Lophotrochozoa</taxon>
        <taxon>Mollusca</taxon>
        <taxon>Gastropoda</taxon>
        <taxon>Heterobranchia</taxon>
        <taxon>Euthyneura</taxon>
        <taxon>Panpulmonata</taxon>
        <taxon>Sacoglossa</taxon>
        <taxon>Placobranchoidea</taxon>
        <taxon>Plakobranchidae</taxon>
        <taxon>Elysia</taxon>
    </lineage>
</organism>
<dbReference type="EMBL" id="BMAT01010627">
    <property type="protein sequence ID" value="GFR57572.1"/>
    <property type="molecule type" value="Genomic_DNA"/>
</dbReference>
<dbReference type="InterPro" id="IPR001304">
    <property type="entry name" value="C-type_lectin-like"/>
</dbReference>
<feature type="domain" description="C-type lectin" evidence="2">
    <location>
        <begin position="1"/>
        <end position="109"/>
    </location>
</feature>
<dbReference type="InterPro" id="IPR016186">
    <property type="entry name" value="C-type_lectin-like/link_sf"/>
</dbReference>
<evidence type="ECO:0000256" key="1">
    <source>
        <dbReference type="ARBA" id="ARBA00023157"/>
    </source>
</evidence>
<evidence type="ECO:0000313" key="3">
    <source>
        <dbReference type="EMBL" id="GFR57572.1"/>
    </source>
</evidence>
<keyword evidence="3" id="KW-0675">Receptor</keyword>
<dbReference type="InterPro" id="IPR050111">
    <property type="entry name" value="C-type_lectin/snaclec_domain"/>
</dbReference>
<proteinExistence type="predicted"/>
<sequence>MTSWEHARTVCQSEGGDLVTILNESVNSFLYEKIKTKNPADAFWVGLKYKGNRGGFFWLDYISQASFFAWGPNQPNRGAQANCISINYYDRIESWRNNDCRKRSKFICEKFADCIGGTYQGMLCPKSCSPNCKGDGHSAKCDPRTGDCFLDCNDGYKGALCTEDNMALTVTEVQAHIGQETRQGMI</sequence>
<dbReference type="PROSITE" id="PS00615">
    <property type="entry name" value="C_TYPE_LECTIN_1"/>
    <property type="match status" value="1"/>
</dbReference>
<dbReference type="Proteomes" id="UP000762676">
    <property type="component" value="Unassembled WGS sequence"/>
</dbReference>
<dbReference type="InterPro" id="IPR018378">
    <property type="entry name" value="C-type_lectin_CS"/>
</dbReference>
<accession>A0AAV4EA25</accession>
<dbReference type="Pfam" id="PF00059">
    <property type="entry name" value="Lectin_C"/>
    <property type="match status" value="1"/>
</dbReference>
<dbReference type="CDD" id="cd00037">
    <property type="entry name" value="CLECT"/>
    <property type="match status" value="1"/>
</dbReference>
<dbReference type="Gene3D" id="3.10.100.10">
    <property type="entry name" value="Mannose-Binding Protein A, subunit A"/>
    <property type="match status" value="1"/>
</dbReference>
<dbReference type="AlphaFoldDB" id="A0AAV4EA25"/>
<gene>
    <name evidence="3" type="ORF">ElyMa_005341100</name>
</gene>
<name>A0AAV4EA25_9GAST</name>
<dbReference type="SMART" id="SM00034">
    <property type="entry name" value="CLECT"/>
    <property type="match status" value="1"/>
</dbReference>